<evidence type="ECO:0000313" key="9">
    <source>
        <dbReference type="Proteomes" id="UP000195402"/>
    </source>
</evidence>
<feature type="domain" description="Cyclin-like" evidence="6">
    <location>
        <begin position="84"/>
        <end position="170"/>
    </location>
</feature>
<evidence type="ECO:0000259" key="6">
    <source>
        <dbReference type="SMART" id="SM00385"/>
    </source>
</evidence>
<feature type="domain" description="Cyclin C-terminal" evidence="7">
    <location>
        <begin position="179"/>
        <end position="308"/>
    </location>
</feature>
<dbReference type="FunFam" id="1.10.472.10:FF:000069">
    <property type="entry name" value="Cyclin-D5-1"/>
    <property type="match status" value="1"/>
</dbReference>
<keyword evidence="4" id="KW-0131">Cell cycle</keyword>
<protein>
    <submittedName>
        <fullName evidence="8">Cyclin</fullName>
    </submittedName>
</protein>
<evidence type="ECO:0000256" key="1">
    <source>
        <dbReference type="ARBA" id="ARBA00009065"/>
    </source>
</evidence>
<dbReference type="CDD" id="cd20543">
    <property type="entry name" value="CYCLIN_AtCycD-like_rpt1"/>
    <property type="match status" value="1"/>
</dbReference>
<dbReference type="OMA" id="HKSWLEC"/>
<gene>
    <name evidence="8" type="ORF">BVC80_469g6</name>
</gene>
<dbReference type="InterPro" id="IPR006671">
    <property type="entry name" value="Cyclin_N"/>
</dbReference>
<keyword evidence="9" id="KW-1185">Reference proteome</keyword>
<evidence type="ECO:0000256" key="2">
    <source>
        <dbReference type="ARBA" id="ARBA00022618"/>
    </source>
</evidence>
<accession>A0A200QAM4</accession>
<comment type="similarity">
    <text evidence="1">Belongs to the cyclin family. Cyclin D subfamily.</text>
</comment>
<dbReference type="InterPro" id="IPR036915">
    <property type="entry name" value="Cyclin-like_sf"/>
</dbReference>
<dbReference type="SMART" id="SM01332">
    <property type="entry name" value="Cyclin_C"/>
    <property type="match status" value="1"/>
</dbReference>
<dbReference type="AlphaFoldDB" id="A0A200QAM4"/>
<dbReference type="SMART" id="SM00385">
    <property type="entry name" value="CYCLIN"/>
    <property type="match status" value="1"/>
</dbReference>
<reference evidence="8 9" key="1">
    <citation type="journal article" date="2017" name="Mol. Plant">
        <title>The Genome of Medicinal Plant Macleaya cordata Provides New Insights into Benzylisoquinoline Alkaloids Metabolism.</title>
        <authorList>
            <person name="Liu X."/>
            <person name="Liu Y."/>
            <person name="Huang P."/>
            <person name="Ma Y."/>
            <person name="Qing Z."/>
            <person name="Tang Q."/>
            <person name="Cao H."/>
            <person name="Cheng P."/>
            <person name="Zheng Y."/>
            <person name="Yuan Z."/>
            <person name="Zhou Y."/>
            <person name="Liu J."/>
            <person name="Tang Z."/>
            <person name="Zhuo Y."/>
            <person name="Zhang Y."/>
            <person name="Yu L."/>
            <person name="Huang J."/>
            <person name="Yang P."/>
            <person name="Peng Q."/>
            <person name="Zhang J."/>
            <person name="Jiang W."/>
            <person name="Zhang Z."/>
            <person name="Lin K."/>
            <person name="Ro D.K."/>
            <person name="Chen X."/>
            <person name="Xiong X."/>
            <person name="Shang Y."/>
            <person name="Huang S."/>
            <person name="Zeng J."/>
        </authorList>
    </citation>
    <scope>NUCLEOTIDE SEQUENCE [LARGE SCALE GENOMIC DNA]</scope>
    <source>
        <strain evidence="9">cv. BLH2017</strain>
        <tissue evidence="8">Root</tissue>
    </source>
</reference>
<dbReference type="PROSITE" id="PS00292">
    <property type="entry name" value="CYCLINS"/>
    <property type="match status" value="1"/>
</dbReference>
<name>A0A200QAM4_MACCD</name>
<comment type="caution">
    <text evidence="8">The sequence shown here is derived from an EMBL/GenBank/DDBJ whole genome shotgun (WGS) entry which is preliminary data.</text>
</comment>
<dbReference type="InterPro" id="IPR039361">
    <property type="entry name" value="Cyclin"/>
</dbReference>
<dbReference type="Pfam" id="PF00134">
    <property type="entry name" value="Cyclin_N"/>
    <property type="match status" value="1"/>
</dbReference>
<evidence type="ECO:0000313" key="8">
    <source>
        <dbReference type="EMBL" id="OVA07542.1"/>
    </source>
</evidence>
<dbReference type="STRING" id="56857.A0A200QAM4"/>
<dbReference type="InParanoid" id="A0A200QAM4"/>
<dbReference type="Gene3D" id="1.10.472.10">
    <property type="entry name" value="Cyclin-like"/>
    <property type="match status" value="2"/>
</dbReference>
<evidence type="ECO:0000259" key="7">
    <source>
        <dbReference type="SMART" id="SM01332"/>
    </source>
</evidence>
<evidence type="ECO:0000256" key="3">
    <source>
        <dbReference type="ARBA" id="ARBA00023127"/>
    </source>
</evidence>
<evidence type="ECO:0000256" key="5">
    <source>
        <dbReference type="RuleBase" id="RU000383"/>
    </source>
</evidence>
<dbReference type="FunCoup" id="A0A200QAM4">
    <property type="interactions" value="715"/>
</dbReference>
<dbReference type="Pfam" id="PF02984">
    <property type="entry name" value="Cyclin_C"/>
    <property type="match status" value="1"/>
</dbReference>
<dbReference type="EMBL" id="MVGT01002471">
    <property type="protein sequence ID" value="OVA07542.1"/>
    <property type="molecule type" value="Genomic_DNA"/>
</dbReference>
<evidence type="ECO:0000256" key="4">
    <source>
        <dbReference type="ARBA" id="ARBA00023306"/>
    </source>
</evidence>
<dbReference type="OrthoDB" id="306099at2759"/>
<keyword evidence="2" id="KW-0132">Cell division</keyword>
<dbReference type="GO" id="GO:0051301">
    <property type="term" value="P:cell division"/>
    <property type="evidence" value="ECO:0007669"/>
    <property type="project" value="UniProtKB-KW"/>
</dbReference>
<dbReference type="SUPFAM" id="SSF47954">
    <property type="entry name" value="Cyclin-like"/>
    <property type="match status" value="2"/>
</dbReference>
<dbReference type="FunFam" id="1.10.472.10:FF:000219">
    <property type="entry name" value="Cyclin-D5-1"/>
    <property type="match status" value="1"/>
</dbReference>
<dbReference type="PANTHER" id="PTHR10177">
    <property type="entry name" value="CYCLINS"/>
    <property type="match status" value="1"/>
</dbReference>
<dbReference type="InterPro" id="IPR013763">
    <property type="entry name" value="Cyclin-like_dom"/>
</dbReference>
<keyword evidence="3 5" id="KW-0195">Cyclin</keyword>
<proteinExistence type="inferred from homology"/>
<dbReference type="CDD" id="cd20544">
    <property type="entry name" value="CYCLIN_AtCycD-like_rpt2"/>
    <property type="match status" value="1"/>
</dbReference>
<organism evidence="8 9">
    <name type="scientific">Macleaya cordata</name>
    <name type="common">Five-seeded plume-poppy</name>
    <name type="synonym">Bocconia cordata</name>
    <dbReference type="NCBI Taxonomy" id="56857"/>
    <lineage>
        <taxon>Eukaryota</taxon>
        <taxon>Viridiplantae</taxon>
        <taxon>Streptophyta</taxon>
        <taxon>Embryophyta</taxon>
        <taxon>Tracheophyta</taxon>
        <taxon>Spermatophyta</taxon>
        <taxon>Magnoliopsida</taxon>
        <taxon>Ranunculales</taxon>
        <taxon>Papaveraceae</taxon>
        <taxon>Papaveroideae</taxon>
        <taxon>Macleaya</taxon>
    </lineage>
</organism>
<dbReference type="Proteomes" id="UP000195402">
    <property type="component" value="Unassembled WGS sequence"/>
</dbReference>
<dbReference type="InterPro" id="IPR048258">
    <property type="entry name" value="Cyclins_cyclin-box"/>
</dbReference>
<sequence>MVDFDHDSSISFSLLCQETQASLDEELENEEPFFNLNYYYTSSENEDEHIEMLIERESRSNGFPENGFTITENWLKSARLDAIRWILKKRAYFGFGFQTAYLSMTYLDRFLSKRITDSEKYWAIHLLSVACLSLAAKMEECRAPALSEYHREEYNFDSKVIQKMELMVLSTLEWRMGSITPFAYLHYFISNFSNESRPQDLVSRSIELVFALIKEINLIDHPPSIIAAAAVFAALDQRLTRKTMGFKISSISSCRPLDNDHVFSCYNLMKKLQKETYKMTKFVNSPNITSTYSSSIDVLEDSSFTSAFKTRKRKLTFSDCDRRRRYPMRSGSSEENT</sequence>
<dbReference type="InterPro" id="IPR004367">
    <property type="entry name" value="Cyclin_C-dom"/>
</dbReference>